<keyword evidence="3" id="KW-1185">Reference proteome</keyword>
<reference evidence="2" key="1">
    <citation type="submission" date="2021-06" db="EMBL/GenBank/DDBJ databases">
        <authorList>
            <person name="Arsene-Ploetze F."/>
        </authorList>
    </citation>
    <scope>NUCLEOTIDE SEQUENCE</scope>
    <source>
        <strain evidence="2">SBRY1</strain>
    </source>
</reference>
<name>A0A9W4E6L5_9ACTN</name>
<gene>
    <name evidence="2" type="ORF">SBRY_160008</name>
</gene>
<dbReference type="Proteomes" id="UP001153328">
    <property type="component" value="Unassembled WGS sequence"/>
</dbReference>
<dbReference type="RefSeq" id="WP_205045861.1">
    <property type="nucleotide sequence ID" value="NZ_CAJVAX010000008.1"/>
</dbReference>
<keyword evidence="1" id="KW-0732">Signal</keyword>
<evidence type="ECO:0000313" key="3">
    <source>
        <dbReference type="Proteomes" id="UP001153328"/>
    </source>
</evidence>
<sequence length="153" mass="15473">MRRRLFWLAGLLLAAPLTGCSPSQAYGCTAVSLSVRDTPVAAITDDLPLTATLTADGRPLPGRPLDFWLYDEGAGQPAGAGVYVGTKSSGPDGVARLTLAGGPAGQLPAGAVATGFGVHKPQRKDYCGASAKARLRCGSAPSAACPPVRKPTG</sequence>
<protein>
    <submittedName>
        <fullName evidence="2">Uncharacterized protein</fullName>
    </submittedName>
</protein>
<comment type="caution">
    <text evidence="2">The sequence shown here is derived from an EMBL/GenBank/DDBJ whole genome shotgun (WGS) entry which is preliminary data.</text>
</comment>
<feature type="signal peptide" evidence="1">
    <location>
        <begin position="1"/>
        <end position="25"/>
    </location>
</feature>
<dbReference type="AlphaFoldDB" id="A0A9W4E6L5"/>
<evidence type="ECO:0000256" key="1">
    <source>
        <dbReference type="SAM" id="SignalP"/>
    </source>
</evidence>
<evidence type="ECO:0000313" key="2">
    <source>
        <dbReference type="EMBL" id="CAG7623160.1"/>
    </source>
</evidence>
<accession>A0A9W4E6L5</accession>
<feature type="chain" id="PRO_5040862755" evidence="1">
    <location>
        <begin position="26"/>
        <end position="153"/>
    </location>
</feature>
<proteinExistence type="predicted"/>
<organism evidence="2 3">
    <name type="scientific">Actinacidiphila bryophytorum</name>
    <dbReference type="NCBI Taxonomy" id="1436133"/>
    <lineage>
        <taxon>Bacteria</taxon>
        <taxon>Bacillati</taxon>
        <taxon>Actinomycetota</taxon>
        <taxon>Actinomycetes</taxon>
        <taxon>Kitasatosporales</taxon>
        <taxon>Streptomycetaceae</taxon>
        <taxon>Actinacidiphila</taxon>
    </lineage>
</organism>
<dbReference type="EMBL" id="CAJVAX010000008">
    <property type="protein sequence ID" value="CAG7623160.1"/>
    <property type="molecule type" value="Genomic_DNA"/>
</dbReference>